<name>A0ABQ9G2E3_9NEOP</name>
<comment type="caution">
    <text evidence="1">The sequence shown here is derived from an EMBL/GenBank/DDBJ whole genome shotgun (WGS) entry which is preliminary data.</text>
</comment>
<protein>
    <submittedName>
        <fullName evidence="1">Uncharacterized protein</fullName>
    </submittedName>
</protein>
<sequence>MEECCLRPCFHPEGETIQLTKIGLNTVIEISRLRNDGLDHELAGSHGLTVHVACRKNYARKRTAIQVSTTPKLRRTKIQVVSFRSQCLFCSRSCVHTSKLRSLGKEEWSAASTLHVVASVRQMTEKRGDCEWAKEVLVMLTGAIDLVAEDGRYHRHCCQRLQVCGSPKPGTVVKSGRLPDTLREDAFQGLCQCIEDNEECRFTISELVGKLAEISPDSQPYSEKHLKRNLTEHYGENVNITHLPGKQGIVCFSGVMNEIITDKWYTERRTDEKE</sequence>
<keyword evidence="2" id="KW-1185">Reference proteome</keyword>
<evidence type="ECO:0000313" key="1">
    <source>
        <dbReference type="EMBL" id="KAJ8866358.1"/>
    </source>
</evidence>
<organism evidence="1 2">
    <name type="scientific">Dryococelus australis</name>
    <dbReference type="NCBI Taxonomy" id="614101"/>
    <lineage>
        <taxon>Eukaryota</taxon>
        <taxon>Metazoa</taxon>
        <taxon>Ecdysozoa</taxon>
        <taxon>Arthropoda</taxon>
        <taxon>Hexapoda</taxon>
        <taxon>Insecta</taxon>
        <taxon>Pterygota</taxon>
        <taxon>Neoptera</taxon>
        <taxon>Polyneoptera</taxon>
        <taxon>Phasmatodea</taxon>
        <taxon>Verophasmatodea</taxon>
        <taxon>Anareolatae</taxon>
        <taxon>Phasmatidae</taxon>
        <taxon>Eurycanthinae</taxon>
        <taxon>Dryococelus</taxon>
    </lineage>
</organism>
<evidence type="ECO:0000313" key="2">
    <source>
        <dbReference type="Proteomes" id="UP001159363"/>
    </source>
</evidence>
<gene>
    <name evidence="1" type="ORF">PR048_032201</name>
</gene>
<proteinExistence type="predicted"/>
<dbReference type="EMBL" id="JARBHB010000016">
    <property type="protein sequence ID" value="KAJ8866358.1"/>
    <property type="molecule type" value="Genomic_DNA"/>
</dbReference>
<reference evidence="1 2" key="1">
    <citation type="submission" date="2023-02" db="EMBL/GenBank/DDBJ databases">
        <title>LHISI_Scaffold_Assembly.</title>
        <authorList>
            <person name="Stuart O.P."/>
            <person name="Cleave R."/>
            <person name="Magrath M.J.L."/>
            <person name="Mikheyev A.S."/>
        </authorList>
    </citation>
    <scope>NUCLEOTIDE SEQUENCE [LARGE SCALE GENOMIC DNA]</scope>
    <source>
        <strain evidence="1">Daus_M_001</strain>
        <tissue evidence="1">Leg muscle</tissue>
    </source>
</reference>
<accession>A0ABQ9G2E3</accession>
<dbReference type="Proteomes" id="UP001159363">
    <property type="component" value="Chromosome 15"/>
</dbReference>